<proteinExistence type="predicted"/>
<evidence type="ECO:0000313" key="2">
    <source>
        <dbReference type="EnsemblPlants" id="KQL01257"/>
    </source>
</evidence>
<feature type="domain" description="Transposase MuDR plant" evidence="1">
    <location>
        <begin position="190"/>
        <end position="247"/>
    </location>
</feature>
<name>K3YMM0_SETIT</name>
<keyword evidence="3" id="KW-1185">Reference proteome</keyword>
<dbReference type="HOGENOM" id="CLU_901918_0_0_1"/>
<evidence type="ECO:0000259" key="1">
    <source>
        <dbReference type="Pfam" id="PF03108"/>
    </source>
</evidence>
<dbReference type="AlphaFoldDB" id="K3YMM0"/>
<dbReference type="EnsemblPlants" id="KQL01257">
    <property type="protein sequence ID" value="KQL01257"/>
    <property type="gene ID" value="SETIT_015501mg"/>
</dbReference>
<organism evidence="2 3">
    <name type="scientific">Setaria italica</name>
    <name type="common">Foxtail millet</name>
    <name type="synonym">Panicum italicum</name>
    <dbReference type="NCBI Taxonomy" id="4555"/>
    <lineage>
        <taxon>Eukaryota</taxon>
        <taxon>Viridiplantae</taxon>
        <taxon>Streptophyta</taxon>
        <taxon>Embryophyta</taxon>
        <taxon>Tracheophyta</taxon>
        <taxon>Spermatophyta</taxon>
        <taxon>Magnoliopsida</taxon>
        <taxon>Liliopsida</taxon>
        <taxon>Poales</taxon>
        <taxon>Poaceae</taxon>
        <taxon>PACMAD clade</taxon>
        <taxon>Panicoideae</taxon>
        <taxon>Panicodae</taxon>
        <taxon>Paniceae</taxon>
        <taxon>Cenchrinae</taxon>
        <taxon>Setaria</taxon>
    </lineage>
</organism>
<dbReference type="InterPro" id="IPR004332">
    <property type="entry name" value="Transposase_MuDR"/>
</dbReference>
<evidence type="ECO:0000313" key="3">
    <source>
        <dbReference type="Proteomes" id="UP000004995"/>
    </source>
</evidence>
<dbReference type="Gramene" id="KQL01257">
    <property type="protein sequence ID" value="KQL01257"/>
    <property type="gene ID" value="SETIT_015501mg"/>
</dbReference>
<dbReference type="Pfam" id="PF03108">
    <property type="entry name" value="DBD_Tnp_Mut"/>
    <property type="match status" value="1"/>
</dbReference>
<reference evidence="2" key="2">
    <citation type="submission" date="2018-08" db="UniProtKB">
        <authorList>
            <consortium name="EnsemblPlants"/>
        </authorList>
    </citation>
    <scope>IDENTIFICATION</scope>
    <source>
        <strain evidence="2">Yugu1</strain>
    </source>
</reference>
<dbReference type="InParanoid" id="K3YMM0"/>
<protein>
    <recommendedName>
        <fullName evidence="1">Transposase MuDR plant domain-containing protein</fullName>
    </recommendedName>
</protein>
<reference evidence="3" key="1">
    <citation type="journal article" date="2012" name="Nat. Biotechnol.">
        <title>Reference genome sequence of the model plant Setaria.</title>
        <authorList>
            <person name="Bennetzen J.L."/>
            <person name="Schmutz J."/>
            <person name="Wang H."/>
            <person name="Percifield R."/>
            <person name="Hawkins J."/>
            <person name="Pontaroli A.C."/>
            <person name="Estep M."/>
            <person name="Feng L."/>
            <person name="Vaughn J.N."/>
            <person name="Grimwood J."/>
            <person name="Jenkins J."/>
            <person name="Barry K."/>
            <person name="Lindquist E."/>
            <person name="Hellsten U."/>
            <person name="Deshpande S."/>
            <person name="Wang X."/>
            <person name="Wu X."/>
            <person name="Mitros T."/>
            <person name="Triplett J."/>
            <person name="Yang X."/>
            <person name="Ye C.Y."/>
            <person name="Mauro-Herrera M."/>
            <person name="Wang L."/>
            <person name="Li P."/>
            <person name="Sharma M."/>
            <person name="Sharma R."/>
            <person name="Ronald P.C."/>
            <person name="Panaud O."/>
            <person name="Kellogg E.A."/>
            <person name="Brutnell T.P."/>
            <person name="Doust A.N."/>
            <person name="Tuskan G.A."/>
            <person name="Rokhsar D."/>
            <person name="Devos K.M."/>
        </authorList>
    </citation>
    <scope>NUCLEOTIDE SEQUENCE [LARGE SCALE GENOMIC DNA]</scope>
    <source>
        <strain evidence="3">cv. Yugu1</strain>
    </source>
</reference>
<dbReference type="Proteomes" id="UP000004995">
    <property type="component" value="Unassembled WGS sequence"/>
</dbReference>
<dbReference type="EMBL" id="AGNK02003664">
    <property type="status" value="NOT_ANNOTATED_CDS"/>
    <property type="molecule type" value="Genomic_DNA"/>
</dbReference>
<sequence length="309" mass="35119">HHLLGGEALKAAGRAEWWELVARKGEGGRKKEGHLRSAGSHIDRNPWRIWVMVPSLRCEGEPPSVYGLDWDDIVANLVAILPKVLSPRKVEVIERNRNEKLPRFYSNLEKMTTTEAGTGEADNGKDDDDLFVDNVDKEVVDEGITKGRKNRKGKKATGSKGKGPVIVDQECEELSTDEDDLLVDIQNPIFKVGMLFESVELLRKAITEYNLKKRVDIKMPRNERKRLRANCADGCPWSLYASNDSRTNGLVKHWVLKRCTSKWLAKKYLESFIADQKISLSNFARIVQKEWNMTHHAGEIIDDDPFISQ</sequence>
<accession>K3YMM0</accession>